<reference evidence="8 9" key="1">
    <citation type="submission" date="2014-04" db="EMBL/GenBank/DDBJ databases">
        <authorList>
            <consortium name="DOE Joint Genome Institute"/>
            <person name="Kuo A."/>
            <person name="Tarkka M."/>
            <person name="Buscot F."/>
            <person name="Kohler A."/>
            <person name="Nagy L.G."/>
            <person name="Floudas D."/>
            <person name="Copeland A."/>
            <person name="Barry K.W."/>
            <person name="Cichocki N."/>
            <person name="Veneault-Fourrey C."/>
            <person name="LaButti K."/>
            <person name="Lindquist E.A."/>
            <person name="Lipzen A."/>
            <person name="Lundell T."/>
            <person name="Morin E."/>
            <person name="Murat C."/>
            <person name="Sun H."/>
            <person name="Tunlid A."/>
            <person name="Henrissat B."/>
            <person name="Grigoriev I.V."/>
            <person name="Hibbett D.S."/>
            <person name="Martin F."/>
            <person name="Nordberg H.P."/>
            <person name="Cantor M.N."/>
            <person name="Hua S.X."/>
        </authorList>
    </citation>
    <scope>NUCLEOTIDE SEQUENCE [LARGE SCALE GENOMIC DNA]</scope>
    <source>
        <strain evidence="8 9">F 1598</strain>
    </source>
</reference>
<dbReference type="InterPro" id="IPR011025">
    <property type="entry name" value="GproteinA_insert"/>
</dbReference>
<dbReference type="SUPFAM" id="SSF47895">
    <property type="entry name" value="Transducin (alpha subunit), insertion domain"/>
    <property type="match status" value="1"/>
</dbReference>
<dbReference type="Gene3D" id="3.40.50.300">
    <property type="entry name" value="P-loop containing nucleotide triphosphate hydrolases"/>
    <property type="match status" value="1"/>
</dbReference>
<dbReference type="STRING" id="765440.A0A0C3G6Q1"/>
<gene>
    <name evidence="8" type="ORF">PILCRDRAFT_775696</name>
</gene>
<evidence type="ECO:0000313" key="8">
    <source>
        <dbReference type="EMBL" id="KIM86351.1"/>
    </source>
</evidence>
<dbReference type="Gene3D" id="1.10.400.10">
    <property type="entry name" value="GI Alpha 1, domain 2-like"/>
    <property type="match status" value="1"/>
</dbReference>
<dbReference type="GO" id="GO:0005525">
    <property type="term" value="F:GTP binding"/>
    <property type="evidence" value="ECO:0007669"/>
    <property type="project" value="UniProtKB-KW"/>
</dbReference>
<keyword evidence="1 7" id="KW-0479">Metal-binding</keyword>
<evidence type="ECO:0000256" key="4">
    <source>
        <dbReference type="ARBA" id="ARBA00023134"/>
    </source>
</evidence>
<dbReference type="CDD" id="cd00066">
    <property type="entry name" value="G-alpha"/>
    <property type="match status" value="1"/>
</dbReference>
<dbReference type="GO" id="GO:0001664">
    <property type="term" value="F:G protein-coupled receptor binding"/>
    <property type="evidence" value="ECO:0007669"/>
    <property type="project" value="TreeGrafter"/>
</dbReference>
<keyword evidence="4 6" id="KW-0342">GTP-binding</keyword>
<evidence type="ECO:0000256" key="1">
    <source>
        <dbReference type="ARBA" id="ARBA00022723"/>
    </source>
</evidence>
<dbReference type="InParanoid" id="A0A0C3G6Q1"/>
<dbReference type="InterPro" id="IPR001019">
    <property type="entry name" value="Gprotein_alpha_su"/>
</dbReference>
<protein>
    <submittedName>
        <fullName evidence="8">Uncharacterized protein</fullName>
    </submittedName>
</protein>
<dbReference type="PROSITE" id="PS51882">
    <property type="entry name" value="G_ALPHA"/>
    <property type="match status" value="1"/>
</dbReference>
<sequence>MGGDRMTAKKEMKMLLLGTGESGKSTILKQMVLIYNGAFKDQDRHYLKETIFSLIAQSMHAILKAMPMLNLSVSPENDHQRSVILSSPESHILRHQRDLFYAIRVLWSDPSVKEAVRHSHLFHLNDSAVYYFDSTERISSPGYLPTDEDILRSSVMTTGIFETTIKIGELTYKIFDTGGQKSERKKWIHCLKNATTLVFVVSLSEYNQMLYEDENQNRMQDSLIVFESLCKTRWYTGTSIILLLNKIDLFAEKLHHSPLGDYFPDYIAGDNFDAACNYLRDKFLSKASTKQIYAHYICATDTRLTKSVLSTIQDQLLQLHLRDVQYLV</sequence>
<dbReference type="GO" id="GO:0007188">
    <property type="term" value="P:adenylate cyclase-modulating G protein-coupled receptor signaling pathway"/>
    <property type="evidence" value="ECO:0007669"/>
    <property type="project" value="TreeGrafter"/>
</dbReference>
<evidence type="ECO:0000256" key="5">
    <source>
        <dbReference type="ARBA" id="ARBA00023224"/>
    </source>
</evidence>
<evidence type="ECO:0000256" key="3">
    <source>
        <dbReference type="ARBA" id="ARBA00022842"/>
    </source>
</evidence>
<dbReference type="GO" id="GO:0005834">
    <property type="term" value="C:heterotrimeric G-protein complex"/>
    <property type="evidence" value="ECO:0007669"/>
    <property type="project" value="TreeGrafter"/>
</dbReference>
<dbReference type="InterPro" id="IPR027417">
    <property type="entry name" value="P-loop_NTPase"/>
</dbReference>
<organism evidence="8 9">
    <name type="scientific">Piloderma croceum (strain F 1598)</name>
    <dbReference type="NCBI Taxonomy" id="765440"/>
    <lineage>
        <taxon>Eukaryota</taxon>
        <taxon>Fungi</taxon>
        <taxon>Dikarya</taxon>
        <taxon>Basidiomycota</taxon>
        <taxon>Agaricomycotina</taxon>
        <taxon>Agaricomycetes</taxon>
        <taxon>Agaricomycetidae</taxon>
        <taxon>Atheliales</taxon>
        <taxon>Atheliaceae</taxon>
        <taxon>Piloderma</taxon>
    </lineage>
</organism>
<dbReference type="PRINTS" id="PR00318">
    <property type="entry name" value="GPROTEINA"/>
</dbReference>
<keyword evidence="9" id="KW-1185">Reference proteome</keyword>
<feature type="binding site" evidence="6">
    <location>
        <begin position="176"/>
        <end position="180"/>
    </location>
    <ligand>
        <name>GTP</name>
        <dbReference type="ChEBI" id="CHEBI:37565"/>
    </ligand>
</feature>
<dbReference type="Proteomes" id="UP000054166">
    <property type="component" value="Unassembled WGS sequence"/>
</dbReference>
<dbReference type="HOGENOM" id="CLU_014184_6_0_1"/>
<dbReference type="PANTHER" id="PTHR10218:SF302">
    <property type="entry name" value="GUANINE NUCLEOTIDE-BINDING PROTEIN ALPHA-5 SUBUNIT"/>
    <property type="match status" value="1"/>
</dbReference>
<dbReference type="GO" id="GO:0031683">
    <property type="term" value="F:G-protein beta/gamma-subunit complex binding"/>
    <property type="evidence" value="ECO:0007669"/>
    <property type="project" value="InterPro"/>
</dbReference>
<feature type="binding site" evidence="6">
    <location>
        <begin position="21"/>
        <end position="26"/>
    </location>
    <ligand>
        <name>GTP</name>
        <dbReference type="ChEBI" id="CHEBI:37565"/>
    </ligand>
</feature>
<dbReference type="GO" id="GO:0003924">
    <property type="term" value="F:GTPase activity"/>
    <property type="evidence" value="ECO:0007669"/>
    <property type="project" value="InterPro"/>
</dbReference>
<evidence type="ECO:0000256" key="7">
    <source>
        <dbReference type="PIRSR" id="PIRSR601019-2"/>
    </source>
</evidence>
<feature type="binding site" evidence="7">
    <location>
        <position position="25"/>
    </location>
    <ligand>
        <name>Mg(2+)</name>
        <dbReference type="ChEBI" id="CHEBI:18420"/>
    </ligand>
</feature>
<keyword evidence="3 7" id="KW-0460">Magnesium</keyword>
<feature type="binding site" evidence="7">
    <location>
        <position position="157"/>
    </location>
    <ligand>
        <name>Mg(2+)</name>
        <dbReference type="ChEBI" id="CHEBI:18420"/>
    </ligand>
</feature>
<feature type="binding site" evidence="6">
    <location>
        <begin position="151"/>
        <end position="157"/>
    </location>
    <ligand>
        <name>GTP</name>
        <dbReference type="ChEBI" id="CHEBI:37565"/>
    </ligand>
</feature>
<keyword evidence="2 6" id="KW-0547">Nucleotide-binding</keyword>
<dbReference type="OrthoDB" id="5817230at2759"/>
<dbReference type="SMART" id="SM00275">
    <property type="entry name" value="G_alpha"/>
    <property type="match status" value="1"/>
</dbReference>
<evidence type="ECO:0000256" key="6">
    <source>
        <dbReference type="PIRSR" id="PIRSR601019-1"/>
    </source>
</evidence>
<dbReference type="GO" id="GO:0005737">
    <property type="term" value="C:cytoplasm"/>
    <property type="evidence" value="ECO:0007669"/>
    <property type="project" value="TreeGrafter"/>
</dbReference>
<feature type="binding site" evidence="6">
    <location>
        <begin position="126"/>
        <end position="127"/>
    </location>
    <ligand>
        <name>GTP</name>
        <dbReference type="ChEBI" id="CHEBI:37565"/>
    </ligand>
</feature>
<dbReference type="GO" id="GO:0046872">
    <property type="term" value="F:metal ion binding"/>
    <property type="evidence" value="ECO:0007669"/>
    <property type="project" value="UniProtKB-KW"/>
</dbReference>
<dbReference type="FunFam" id="3.40.50.300:FF:002307">
    <property type="entry name" value="Guanine nucleotide-binding protein G(k) subunit alpha"/>
    <property type="match status" value="1"/>
</dbReference>
<dbReference type="PANTHER" id="PTHR10218">
    <property type="entry name" value="GTP-BINDING PROTEIN ALPHA SUBUNIT"/>
    <property type="match status" value="1"/>
</dbReference>
<feature type="binding site" evidence="6">
    <location>
        <position position="299"/>
    </location>
    <ligand>
        <name>GTP</name>
        <dbReference type="ChEBI" id="CHEBI:37565"/>
    </ligand>
</feature>
<proteinExistence type="predicted"/>
<accession>A0A0C3G6Q1</accession>
<evidence type="ECO:0000313" key="9">
    <source>
        <dbReference type="Proteomes" id="UP000054166"/>
    </source>
</evidence>
<dbReference type="Pfam" id="PF00503">
    <property type="entry name" value="G-alpha"/>
    <property type="match status" value="1"/>
</dbReference>
<keyword evidence="5" id="KW-0807">Transducer</keyword>
<reference evidence="9" key="2">
    <citation type="submission" date="2015-01" db="EMBL/GenBank/DDBJ databases">
        <title>Evolutionary Origins and Diversification of the Mycorrhizal Mutualists.</title>
        <authorList>
            <consortium name="DOE Joint Genome Institute"/>
            <consortium name="Mycorrhizal Genomics Consortium"/>
            <person name="Kohler A."/>
            <person name="Kuo A."/>
            <person name="Nagy L.G."/>
            <person name="Floudas D."/>
            <person name="Copeland A."/>
            <person name="Barry K.W."/>
            <person name="Cichocki N."/>
            <person name="Veneault-Fourrey C."/>
            <person name="LaButti K."/>
            <person name="Lindquist E.A."/>
            <person name="Lipzen A."/>
            <person name="Lundell T."/>
            <person name="Morin E."/>
            <person name="Murat C."/>
            <person name="Riley R."/>
            <person name="Ohm R."/>
            <person name="Sun H."/>
            <person name="Tunlid A."/>
            <person name="Henrissat B."/>
            <person name="Grigoriev I.V."/>
            <person name="Hibbett D.S."/>
            <person name="Martin F."/>
        </authorList>
    </citation>
    <scope>NUCLEOTIDE SEQUENCE [LARGE SCALE GENOMIC DNA]</scope>
    <source>
        <strain evidence="9">F 1598</strain>
    </source>
</reference>
<name>A0A0C3G6Q1_PILCF</name>
<dbReference type="SUPFAM" id="SSF52540">
    <property type="entry name" value="P-loop containing nucleoside triphosphate hydrolases"/>
    <property type="match status" value="1"/>
</dbReference>
<dbReference type="AlphaFoldDB" id="A0A0C3G6Q1"/>
<feature type="binding site" evidence="6">
    <location>
        <begin position="245"/>
        <end position="248"/>
    </location>
    <ligand>
        <name>GTP</name>
        <dbReference type="ChEBI" id="CHEBI:37565"/>
    </ligand>
</feature>
<dbReference type="EMBL" id="KN832982">
    <property type="protein sequence ID" value="KIM86351.1"/>
    <property type="molecule type" value="Genomic_DNA"/>
</dbReference>
<evidence type="ECO:0000256" key="2">
    <source>
        <dbReference type="ARBA" id="ARBA00022741"/>
    </source>
</evidence>